<evidence type="ECO:0000256" key="9">
    <source>
        <dbReference type="ARBA" id="ARBA00023006"/>
    </source>
</evidence>
<evidence type="ECO:0000256" key="7">
    <source>
        <dbReference type="ARBA" id="ARBA00022807"/>
    </source>
</evidence>
<reference evidence="14 15" key="1">
    <citation type="journal article" date="2017" name="BMC Genomics">
        <title>Chromosome level assembly and secondary metabolite potential of the parasitic fungus Cordyceps militaris.</title>
        <authorList>
            <person name="Kramer G.J."/>
            <person name="Nodwell J.R."/>
        </authorList>
    </citation>
    <scope>NUCLEOTIDE SEQUENCE [LARGE SCALE GENOMIC DNA]</scope>
    <source>
        <strain evidence="14 15">ATCC 34164</strain>
    </source>
</reference>
<evidence type="ECO:0000256" key="10">
    <source>
        <dbReference type="ARBA" id="ARBA00029362"/>
    </source>
</evidence>
<dbReference type="InterPro" id="IPR005078">
    <property type="entry name" value="Peptidase_C54"/>
</dbReference>
<dbReference type="GO" id="GO:0034727">
    <property type="term" value="P:piecemeal microautophagy of the nucleus"/>
    <property type="evidence" value="ECO:0007669"/>
    <property type="project" value="TreeGrafter"/>
</dbReference>
<dbReference type="EMBL" id="CP023325">
    <property type="protein sequence ID" value="ATY64819.1"/>
    <property type="molecule type" value="Genomic_DNA"/>
</dbReference>
<dbReference type="GO" id="GO:0019786">
    <property type="term" value="F:protein-phosphatidylethanolamide deconjugating activity"/>
    <property type="evidence" value="ECO:0007669"/>
    <property type="project" value="InterPro"/>
</dbReference>
<evidence type="ECO:0000259" key="13">
    <source>
        <dbReference type="Pfam" id="PF03416"/>
    </source>
</evidence>
<dbReference type="GO" id="GO:0000423">
    <property type="term" value="P:mitophagy"/>
    <property type="evidence" value="ECO:0007669"/>
    <property type="project" value="TreeGrafter"/>
</dbReference>
<evidence type="ECO:0000256" key="3">
    <source>
        <dbReference type="ARBA" id="ARBA00022448"/>
    </source>
</evidence>
<keyword evidence="5 11" id="KW-0645">Protease</keyword>
<evidence type="ECO:0000256" key="11">
    <source>
        <dbReference type="RuleBase" id="RU363115"/>
    </source>
</evidence>
<dbReference type="PANTHER" id="PTHR22624:SF49">
    <property type="entry name" value="CYSTEINE PROTEASE"/>
    <property type="match status" value="1"/>
</dbReference>
<feature type="compositionally biased region" description="Polar residues" evidence="12">
    <location>
        <begin position="51"/>
        <end position="70"/>
    </location>
</feature>
<evidence type="ECO:0000256" key="4">
    <source>
        <dbReference type="ARBA" id="ARBA00022490"/>
    </source>
</evidence>
<gene>
    <name evidence="14" type="ORF">A9K55_005113</name>
</gene>
<keyword evidence="7" id="KW-0788">Thiol protease</keyword>
<feature type="compositionally biased region" description="Acidic residues" evidence="12">
    <location>
        <begin position="435"/>
        <end position="450"/>
    </location>
</feature>
<sequence>MESTMANVDLGRYRKIVQLFWDPEPSNDMVLDQPVWCLGQSYKLHNKPNRRGSSQERNSSTMGEHATTMSPMAPEQTKAVAVPPNNAPDTPPESAGGSFSSSGRTGTDDGNGWPPKFVTDFDSRFWMTYRNEFKPIPRSANPKATSSMSLSMRIKYQLGDQGGFSSDSGWGCMIRSGQSLLANAIGIVNLGREWRRGQRKTEEIEILRRFADDPAAPYSIHNFVSCGSSKCGKYPGEWFGPSATSQCIKALADKYEPNMRVYMTADSPDVYEDSFMATAKSDGGVFKPTLILISTRLGIDKITQVYWEALISALQMPQSAGIAGGRPSSSHYFVGSQGNFLFYLDPHHTRAALPYKEDTYDYTAEEIDSCHTSRLRRLHVQEMDPSMLIGFIIRSEKEWEEWRRGIKYVQGKAIIHVADCDPRLQDKPEGREGAIDEVEILSDDDTGDEV</sequence>
<comment type="function">
    <text evidence="11">Required for selective autophagic degradation of the nucleus (nucleophagy) as well as for mitophagy which contributes to regulate mitochondrial quantity and quality by eliminating the mitochondria to a basal level to fulfill cellular energy requirements and preventing excess ROS production.</text>
</comment>
<evidence type="ECO:0000256" key="5">
    <source>
        <dbReference type="ARBA" id="ARBA00022670"/>
    </source>
</evidence>
<feature type="compositionally biased region" description="Low complexity" evidence="12">
    <location>
        <begin position="94"/>
        <end position="112"/>
    </location>
</feature>
<dbReference type="GO" id="GO:0005634">
    <property type="term" value="C:nucleus"/>
    <property type="evidence" value="ECO:0007669"/>
    <property type="project" value="UniProtKB-SubCell"/>
</dbReference>
<keyword evidence="8" id="KW-0653">Protein transport</keyword>
<dbReference type="Pfam" id="PF03416">
    <property type="entry name" value="Peptidase_C54"/>
    <property type="match status" value="1"/>
</dbReference>
<evidence type="ECO:0000313" key="14">
    <source>
        <dbReference type="EMBL" id="ATY64819.1"/>
    </source>
</evidence>
<dbReference type="PANTHER" id="PTHR22624">
    <property type="entry name" value="CYSTEINE PROTEASE ATG4"/>
    <property type="match status" value="1"/>
</dbReference>
<feature type="region of interest" description="Disordered" evidence="12">
    <location>
        <begin position="424"/>
        <end position="450"/>
    </location>
</feature>
<evidence type="ECO:0000256" key="1">
    <source>
        <dbReference type="ARBA" id="ARBA00004329"/>
    </source>
</evidence>
<evidence type="ECO:0000256" key="12">
    <source>
        <dbReference type="SAM" id="MobiDB-lite"/>
    </source>
</evidence>
<feature type="region of interest" description="Disordered" evidence="12">
    <location>
        <begin position="44"/>
        <end position="114"/>
    </location>
</feature>
<evidence type="ECO:0000313" key="15">
    <source>
        <dbReference type="Proteomes" id="UP000323067"/>
    </source>
</evidence>
<keyword evidence="3" id="KW-0813">Transport</keyword>
<dbReference type="GO" id="GO:0004197">
    <property type="term" value="F:cysteine-type endopeptidase activity"/>
    <property type="evidence" value="ECO:0007669"/>
    <property type="project" value="TreeGrafter"/>
</dbReference>
<dbReference type="InterPro" id="IPR038765">
    <property type="entry name" value="Papain-like_cys_pep_sf"/>
</dbReference>
<organism evidence="14 15">
    <name type="scientific">Cordyceps militaris</name>
    <name type="common">Caterpillar fungus</name>
    <name type="synonym">Clavaria militaris</name>
    <dbReference type="NCBI Taxonomy" id="73501"/>
    <lineage>
        <taxon>Eukaryota</taxon>
        <taxon>Fungi</taxon>
        <taxon>Dikarya</taxon>
        <taxon>Ascomycota</taxon>
        <taxon>Pezizomycotina</taxon>
        <taxon>Sordariomycetes</taxon>
        <taxon>Hypocreomycetidae</taxon>
        <taxon>Hypocreales</taxon>
        <taxon>Cordycipitaceae</taxon>
        <taxon>Cordyceps</taxon>
    </lineage>
</organism>
<dbReference type="OrthoDB" id="2960936at2759"/>
<evidence type="ECO:0000256" key="2">
    <source>
        <dbReference type="ARBA" id="ARBA00010958"/>
    </source>
</evidence>
<comment type="catalytic activity">
    <reaction evidence="10">
        <text>[protein]-C-terminal L-amino acid-glycyl-phosphatidylethanolamide + H2O = [protein]-C-terminal L-amino acid-glycine + a 1,2-diacyl-sn-glycero-3-phosphoethanolamine</text>
        <dbReference type="Rhea" id="RHEA:67548"/>
        <dbReference type="Rhea" id="RHEA-COMP:17323"/>
        <dbReference type="Rhea" id="RHEA-COMP:17324"/>
        <dbReference type="ChEBI" id="CHEBI:15377"/>
        <dbReference type="ChEBI" id="CHEBI:64612"/>
        <dbReference type="ChEBI" id="CHEBI:172940"/>
        <dbReference type="ChEBI" id="CHEBI:172941"/>
    </reaction>
    <physiologicalReaction direction="left-to-right" evidence="10">
        <dbReference type="Rhea" id="RHEA:67549"/>
    </physiologicalReaction>
</comment>
<dbReference type="EC" id="3.4.22.-" evidence="11"/>
<evidence type="ECO:0000256" key="6">
    <source>
        <dbReference type="ARBA" id="ARBA00022801"/>
    </source>
</evidence>
<dbReference type="GO" id="GO:0000045">
    <property type="term" value="P:autophagosome assembly"/>
    <property type="evidence" value="ECO:0007669"/>
    <property type="project" value="TreeGrafter"/>
</dbReference>
<feature type="compositionally biased region" description="Basic and acidic residues" evidence="12">
    <location>
        <begin position="424"/>
        <end position="434"/>
    </location>
</feature>
<name>A0A2H4SNX7_CORMI</name>
<dbReference type="VEuPathDB" id="FungiDB:A9K55_005113"/>
<keyword evidence="11" id="KW-0539">Nucleus</keyword>
<dbReference type="GO" id="GO:0000407">
    <property type="term" value="C:phagophore assembly site"/>
    <property type="evidence" value="ECO:0007669"/>
    <property type="project" value="UniProtKB-SubCell"/>
</dbReference>
<comment type="subcellular location">
    <subcellularLocation>
        <location evidence="11">Nucleus</location>
    </subcellularLocation>
    <subcellularLocation>
        <location evidence="11">Cytoplasm</location>
    </subcellularLocation>
    <subcellularLocation>
        <location evidence="1">Preautophagosomal structure</location>
    </subcellularLocation>
</comment>
<comment type="similarity">
    <text evidence="2 11">Belongs to the peptidase C54 family.</text>
</comment>
<dbReference type="GO" id="GO:0035973">
    <property type="term" value="P:aggrephagy"/>
    <property type="evidence" value="ECO:0007669"/>
    <property type="project" value="TreeGrafter"/>
</dbReference>
<feature type="domain" description="Peptidase C54 catalytic" evidence="13">
    <location>
        <begin position="116"/>
        <end position="403"/>
    </location>
</feature>
<dbReference type="GO" id="GO:0015031">
    <property type="term" value="P:protein transport"/>
    <property type="evidence" value="ECO:0007669"/>
    <property type="project" value="UniProtKB-KW"/>
</dbReference>
<dbReference type="Proteomes" id="UP000323067">
    <property type="component" value="Chromosome v"/>
</dbReference>
<evidence type="ECO:0000256" key="8">
    <source>
        <dbReference type="ARBA" id="ARBA00022927"/>
    </source>
</evidence>
<dbReference type="AlphaFoldDB" id="A0A2H4SNX7"/>
<dbReference type="InterPro" id="IPR046792">
    <property type="entry name" value="Peptidase_C54_cat"/>
</dbReference>
<keyword evidence="9" id="KW-0072">Autophagy</keyword>
<keyword evidence="6 11" id="KW-0378">Hydrolase</keyword>
<proteinExistence type="inferred from homology"/>
<dbReference type="GO" id="GO:0016485">
    <property type="term" value="P:protein processing"/>
    <property type="evidence" value="ECO:0007669"/>
    <property type="project" value="TreeGrafter"/>
</dbReference>
<accession>A0A2H4SNX7</accession>
<dbReference type="SUPFAM" id="SSF54001">
    <property type="entry name" value="Cysteine proteinases"/>
    <property type="match status" value="1"/>
</dbReference>
<keyword evidence="4 11" id="KW-0963">Cytoplasm</keyword>
<protein>
    <recommendedName>
        <fullName evidence="11">Cysteine protease</fullName>
        <ecNumber evidence="11">3.4.22.-</ecNumber>
    </recommendedName>
</protein>